<comment type="caution">
    <text evidence="2">The sequence shown here is derived from an EMBL/GenBank/DDBJ whole genome shotgun (WGS) entry which is preliminary data.</text>
</comment>
<dbReference type="Proteomes" id="UP001500622">
    <property type="component" value="Unassembled WGS sequence"/>
</dbReference>
<evidence type="ECO:0000259" key="1">
    <source>
        <dbReference type="Pfam" id="PF13466"/>
    </source>
</evidence>
<proteinExistence type="predicted"/>
<name>A0ABP8L285_9MICO</name>
<dbReference type="InterPro" id="IPR058548">
    <property type="entry name" value="MlaB-like_STAS"/>
</dbReference>
<dbReference type="Gene3D" id="3.30.750.24">
    <property type="entry name" value="STAS domain"/>
    <property type="match status" value="1"/>
</dbReference>
<sequence length="119" mass="12440">MATSGTTPTEGDIDNSFGSVAVLFSPHRTRLVLSGEVDDSFGQELADAVSECATAGVPVEVDARTVAFIDSAGAAHLARLAQALPVRVIQPPDVMQFVMSVSGLDRSVEILDHCPDFPA</sequence>
<gene>
    <name evidence="2" type="ORF">GCM10023169_14270</name>
</gene>
<keyword evidence="3" id="KW-1185">Reference proteome</keyword>
<dbReference type="EMBL" id="BAABGN010000005">
    <property type="protein sequence ID" value="GAA4421385.1"/>
    <property type="molecule type" value="Genomic_DNA"/>
</dbReference>
<reference evidence="3" key="1">
    <citation type="journal article" date="2019" name="Int. J. Syst. Evol. Microbiol.">
        <title>The Global Catalogue of Microorganisms (GCM) 10K type strain sequencing project: providing services to taxonomists for standard genome sequencing and annotation.</title>
        <authorList>
            <consortium name="The Broad Institute Genomics Platform"/>
            <consortium name="The Broad Institute Genome Sequencing Center for Infectious Disease"/>
            <person name="Wu L."/>
            <person name="Ma J."/>
        </authorList>
    </citation>
    <scope>NUCLEOTIDE SEQUENCE [LARGE SCALE GENOMIC DNA]</scope>
    <source>
        <strain evidence="3">JCM 17810</strain>
    </source>
</reference>
<dbReference type="Pfam" id="PF13466">
    <property type="entry name" value="STAS_2"/>
    <property type="match status" value="1"/>
</dbReference>
<dbReference type="RefSeq" id="WP_345215558.1">
    <property type="nucleotide sequence ID" value="NZ_BAABGN010000005.1"/>
</dbReference>
<feature type="domain" description="MlaB-like STAS" evidence="1">
    <location>
        <begin position="31"/>
        <end position="105"/>
    </location>
</feature>
<protein>
    <recommendedName>
        <fullName evidence="1">MlaB-like STAS domain-containing protein</fullName>
    </recommendedName>
</protein>
<evidence type="ECO:0000313" key="2">
    <source>
        <dbReference type="EMBL" id="GAA4421385.1"/>
    </source>
</evidence>
<evidence type="ECO:0000313" key="3">
    <source>
        <dbReference type="Proteomes" id="UP001500622"/>
    </source>
</evidence>
<dbReference type="InterPro" id="IPR036513">
    <property type="entry name" value="STAS_dom_sf"/>
</dbReference>
<dbReference type="SUPFAM" id="SSF52091">
    <property type="entry name" value="SpoIIaa-like"/>
    <property type="match status" value="1"/>
</dbReference>
<accession>A0ABP8L285</accession>
<organism evidence="2 3">
    <name type="scientific">Georgenia halophila</name>
    <dbReference type="NCBI Taxonomy" id="620889"/>
    <lineage>
        <taxon>Bacteria</taxon>
        <taxon>Bacillati</taxon>
        <taxon>Actinomycetota</taxon>
        <taxon>Actinomycetes</taxon>
        <taxon>Micrococcales</taxon>
        <taxon>Bogoriellaceae</taxon>
        <taxon>Georgenia</taxon>
    </lineage>
</organism>